<accession>A0ABV3RRL8</accession>
<sequence>MDIRKITGDYFVSPQITEADVKALSEQGFRTIICNRPDGEAPDQPAFADIATEARALGLTTLHVPISGYAASKDDIAAVQKALTEAPKPILAFCRTGTRSAVLWSLAQADKMPLDDILDATGAAGYDLAPVLQNILGAGAAN</sequence>
<dbReference type="NCBIfam" id="TIGR01244">
    <property type="entry name" value="TIGR01244 family sulfur transferase"/>
    <property type="match status" value="1"/>
</dbReference>
<comment type="caution">
    <text evidence="2">The sequence shown here is derived from an EMBL/GenBank/DDBJ whole genome shotgun (WGS) entry which is preliminary data.</text>
</comment>
<dbReference type="Gene3D" id="3.90.190.10">
    <property type="entry name" value="Protein tyrosine phosphatase superfamily"/>
    <property type="match status" value="1"/>
</dbReference>
<dbReference type="Proteomes" id="UP001556098">
    <property type="component" value="Unassembled WGS sequence"/>
</dbReference>
<dbReference type="GO" id="GO:0016740">
    <property type="term" value="F:transferase activity"/>
    <property type="evidence" value="ECO:0007669"/>
    <property type="project" value="UniProtKB-KW"/>
</dbReference>
<name>A0ABV3RRL8_9RHOB</name>
<gene>
    <name evidence="2" type="ORF">AB2B41_18745</name>
</gene>
<dbReference type="RefSeq" id="WP_367879352.1">
    <property type="nucleotide sequence ID" value="NZ_JBFNXX010000018.1"/>
</dbReference>
<keyword evidence="2" id="KW-0808">Transferase</keyword>
<proteinExistence type="predicted"/>
<feature type="domain" description="Beta-lactamase hydrolase-like protein phosphatase-like" evidence="1">
    <location>
        <begin position="2"/>
        <end position="109"/>
    </location>
</feature>
<protein>
    <submittedName>
        <fullName evidence="2">TIGR01244 family sulfur transferase</fullName>
    </submittedName>
</protein>
<dbReference type="InterPro" id="IPR029021">
    <property type="entry name" value="Prot-tyrosine_phosphatase-like"/>
</dbReference>
<dbReference type="SUPFAM" id="SSF52799">
    <property type="entry name" value="(Phosphotyrosine protein) phosphatases II"/>
    <property type="match status" value="1"/>
</dbReference>
<dbReference type="InterPro" id="IPR005939">
    <property type="entry name" value="BLH_phosphatase-like"/>
</dbReference>
<organism evidence="2 3">
    <name type="scientific">Sulfitobacter sediminis</name>
    <dbReference type="NCBI Taxonomy" id="3234186"/>
    <lineage>
        <taxon>Bacteria</taxon>
        <taxon>Pseudomonadati</taxon>
        <taxon>Pseudomonadota</taxon>
        <taxon>Alphaproteobacteria</taxon>
        <taxon>Rhodobacterales</taxon>
        <taxon>Roseobacteraceae</taxon>
        <taxon>Sulfitobacter</taxon>
    </lineage>
</organism>
<dbReference type="EMBL" id="JBFNXX010000018">
    <property type="protein sequence ID" value="MEW9921652.1"/>
    <property type="molecule type" value="Genomic_DNA"/>
</dbReference>
<keyword evidence="3" id="KW-1185">Reference proteome</keyword>
<reference evidence="2 3" key="1">
    <citation type="submission" date="2024-07" db="EMBL/GenBank/DDBJ databases">
        <title>Marimonas sp.nov., isolated from tidal-flat sediment.</title>
        <authorList>
            <person name="Jayan J.N."/>
            <person name="Lee S.S."/>
        </authorList>
    </citation>
    <scope>NUCLEOTIDE SEQUENCE [LARGE SCALE GENOMIC DNA]</scope>
    <source>
        <strain evidence="2 3">MJW-29</strain>
    </source>
</reference>
<dbReference type="Pfam" id="PF04273">
    <property type="entry name" value="BLH_phosphatase"/>
    <property type="match status" value="1"/>
</dbReference>
<dbReference type="CDD" id="cd14503">
    <property type="entry name" value="PTP-bact"/>
    <property type="match status" value="1"/>
</dbReference>
<evidence type="ECO:0000313" key="2">
    <source>
        <dbReference type="EMBL" id="MEW9921652.1"/>
    </source>
</evidence>
<evidence type="ECO:0000313" key="3">
    <source>
        <dbReference type="Proteomes" id="UP001556098"/>
    </source>
</evidence>
<evidence type="ECO:0000259" key="1">
    <source>
        <dbReference type="Pfam" id="PF04273"/>
    </source>
</evidence>